<gene>
    <name evidence="5" type="ORF">GCM10010430_46080</name>
</gene>
<dbReference type="RefSeq" id="WP_344638371.1">
    <property type="nucleotide sequence ID" value="NZ_BAAATR010000021.1"/>
</dbReference>
<dbReference type="Proteomes" id="UP001500305">
    <property type="component" value="Unassembled WGS sequence"/>
</dbReference>
<feature type="compositionally biased region" description="Basic and acidic residues" evidence="3">
    <location>
        <begin position="34"/>
        <end position="44"/>
    </location>
</feature>
<dbReference type="Pfam" id="PF13490">
    <property type="entry name" value="zf-HC2"/>
    <property type="match status" value="1"/>
</dbReference>
<evidence type="ECO:0000313" key="6">
    <source>
        <dbReference type="Proteomes" id="UP001500305"/>
    </source>
</evidence>
<keyword evidence="1" id="KW-0805">Transcription regulation</keyword>
<sequence length="324" mass="32684">MSGADRSGSGRATGAAGEPASRLRRGAGWAQRGRGSEPEGHELRPVAVRTAEPAAEEHHLGDRLTAFLDGELGHDARERVQAHLATCADCLAEADEGRTVKQLLTRSGTPAPSMMLMSRLLAVAALPDDEPGAGPGAGADDVGAGTIGGSRLTGGSFGRGAGASFGSGALGAESPLPGVDPRAGRSGFLRRSPAGALPVPAPLAALVEPVAVRPVGHHHPQPPAAPFRLIRGRRFVFAAAAGAFSVAAVTLGGVGEVGANQQHGGNSVIPARGTGGQLVPMTVQQPVDFPVLPAGAPYGAGSVPQAPYSVQPQLVPSPHQHEFR</sequence>
<dbReference type="InterPro" id="IPR027383">
    <property type="entry name" value="Znf_put"/>
</dbReference>
<dbReference type="EMBL" id="BAAATR010000021">
    <property type="protein sequence ID" value="GAA2257030.1"/>
    <property type="molecule type" value="Genomic_DNA"/>
</dbReference>
<evidence type="ECO:0000256" key="1">
    <source>
        <dbReference type="ARBA" id="ARBA00023015"/>
    </source>
</evidence>
<dbReference type="InterPro" id="IPR041916">
    <property type="entry name" value="Anti_sigma_zinc_sf"/>
</dbReference>
<evidence type="ECO:0000256" key="2">
    <source>
        <dbReference type="ARBA" id="ARBA00023163"/>
    </source>
</evidence>
<reference evidence="5 6" key="1">
    <citation type="journal article" date="2019" name="Int. J. Syst. Evol. Microbiol.">
        <title>The Global Catalogue of Microorganisms (GCM) 10K type strain sequencing project: providing services to taxonomists for standard genome sequencing and annotation.</title>
        <authorList>
            <consortium name="The Broad Institute Genomics Platform"/>
            <consortium name="The Broad Institute Genome Sequencing Center for Infectious Disease"/>
            <person name="Wu L."/>
            <person name="Ma J."/>
        </authorList>
    </citation>
    <scope>NUCLEOTIDE SEQUENCE [LARGE SCALE GENOMIC DNA]</scope>
    <source>
        <strain evidence="5 6">JCM 7356</strain>
    </source>
</reference>
<name>A0ABN3EF80_9ACTN</name>
<comment type="caution">
    <text evidence="5">The sequence shown here is derived from an EMBL/GenBank/DDBJ whole genome shotgun (WGS) entry which is preliminary data.</text>
</comment>
<organism evidence="5 6">
    <name type="scientific">Kitasatospora cystarginea</name>
    <dbReference type="NCBI Taxonomy" id="58350"/>
    <lineage>
        <taxon>Bacteria</taxon>
        <taxon>Bacillati</taxon>
        <taxon>Actinomycetota</taxon>
        <taxon>Actinomycetes</taxon>
        <taxon>Kitasatosporales</taxon>
        <taxon>Streptomycetaceae</taxon>
        <taxon>Kitasatospora</taxon>
    </lineage>
</organism>
<evidence type="ECO:0000256" key="3">
    <source>
        <dbReference type="SAM" id="MobiDB-lite"/>
    </source>
</evidence>
<feature type="domain" description="Putative zinc-finger" evidence="4">
    <location>
        <begin position="62"/>
        <end position="90"/>
    </location>
</feature>
<keyword evidence="6" id="KW-1185">Reference proteome</keyword>
<proteinExistence type="predicted"/>
<protein>
    <recommendedName>
        <fullName evidence="4">Putative zinc-finger domain-containing protein</fullName>
    </recommendedName>
</protein>
<keyword evidence="2" id="KW-0804">Transcription</keyword>
<dbReference type="Gene3D" id="1.10.10.1320">
    <property type="entry name" value="Anti-sigma factor, zinc-finger domain"/>
    <property type="match status" value="1"/>
</dbReference>
<accession>A0ABN3EF80</accession>
<feature type="compositionally biased region" description="Low complexity" evidence="3">
    <location>
        <begin position="1"/>
        <end position="17"/>
    </location>
</feature>
<evidence type="ECO:0000313" key="5">
    <source>
        <dbReference type="EMBL" id="GAA2257030.1"/>
    </source>
</evidence>
<feature type="region of interest" description="Disordered" evidence="3">
    <location>
        <begin position="1"/>
        <end position="44"/>
    </location>
</feature>
<evidence type="ECO:0000259" key="4">
    <source>
        <dbReference type="Pfam" id="PF13490"/>
    </source>
</evidence>